<evidence type="ECO:0000256" key="6">
    <source>
        <dbReference type="ARBA" id="ARBA00022692"/>
    </source>
</evidence>
<evidence type="ECO:0000256" key="4">
    <source>
        <dbReference type="ARBA" id="ARBA00022475"/>
    </source>
</evidence>
<keyword evidence="6 10" id="KW-0812">Transmembrane</keyword>
<dbReference type="GO" id="GO:0009425">
    <property type="term" value="C:bacterial-type flagellum basal body"/>
    <property type="evidence" value="ECO:0007669"/>
    <property type="project" value="InterPro"/>
</dbReference>
<dbReference type="OrthoDB" id="3537056at2"/>
<dbReference type="EMBL" id="QWKP01000108">
    <property type="protein sequence ID" value="RHA44187.1"/>
    <property type="molecule type" value="Genomic_DNA"/>
</dbReference>
<accession>A0A413RQF7</accession>
<dbReference type="RefSeq" id="WP_118765910.1">
    <property type="nucleotide sequence ID" value="NZ_QWKP01000108.1"/>
</dbReference>
<feature type="compositionally biased region" description="Gly residues" evidence="11">
    <location>
        <begin position="12"/>
        <end position="22"/>
    </location>
</feature>
<comment type="similarity">
    <text evidence="3 10">Belongs to the FliL family.</text>
</comment>
<sequence length="169" mass="17928">MPIEQRVVSGPKIGGKIGGGSGAPQTEAEPAPEAEKSRKKLVLVILPVVLVALGAAWFFLLRPSGPAEPAAEPTPEPGEVLTVEPVSLNLEGGHYLRLGLALQLTTDVAEAPDPSKAVDHAIALFSGRSVEEVSDPKTREKLRDQLAHELSEAYEGEVMGVYLTNYVTQ</sequence>
<keyword evidence="13" id="KW-1185">Reference proteome</keyword>
<name>A0A413RQF7_9CELL</name>
<evidence type="ECO:0000256" key="3">
    <source>
        <dbReference type="ARBA" id="ARBA00008281"/>
    </source>
</evidence>
<dbReference type="AlphaFoldDB" id="A0A413RQF7"/>
<comment type="caution">
    <text evidence="12">The sequence shown here is derived from an EMBL/GenBank/DDBJ whole genome shotgun (WGS) entry which is preliminary data.</text>
</comment>
<keyword evidence="12" id="KW-0282">Flagellum</keyword>
<dbReference type="InterPro" id="IPR005503">
    <property type="entry name" value="FliL"/>
</dbReference>
<evidence type="ECO:0000313" key="13">
    <source>
        <dbReference type="Proteomes" id="UP000283374"/>
    </source>
</evidence>
<dbReference type="GO" id="GO:0005886">
    <property type="term" value="C:plasma membrane"/>
    <property type="evidence" value="ECO:0007669"/>
    <property type="project" value="UniProtKB-SubCell"/>
</dbReference>
<keyword evidence="5 10" id="KW-0145">Chemotaxis</keyword>
<proteinExistence type="inferred from homology"/>
<evidence type="ECO:0000256" key="7">
    <source>
        <dbReference type="ARBA" id="ARBA00022779"/>
    </source>
</evidence>
<evidence type="ECO:0000256" key="5">
    <source>
        <dbReference type="ARBA" id="ARBA00022500"/>
    </source>
</evidence>
<keyword evidence="12" id="KW-0969">Cilium</keyword>
<reference evidence="12 13" key="1">
    <citation type="submission" date="2018-08" db="EMBL/GenBank/DDBJ databases">
        <title>Cellulomonas rhizosphaerae sp. nov., a novel actinomycete isolated from soil.</title>
        <authorList>
            <person name="Tian Y."/>
        </authorList>
    </citation>
    <scope>NUCLEOTIDE SEQUENCE [LARGE SCALE GENOMIC DNA]</scope>
    <source>
        <strain evidence="12 13">NEAU-TCZ24</strain>
    </source>
</reference>
<feature type="transmembrane region" description="Helical" evidence="10">
    <location>
        <begin position="41"/>
        <end position="60"/>
    </location>
</feature>
<dbReference type="Pfam" id="PF03748">
    <property type="entry name" value="FliL"/>
    <property type="match status" value="1"/>
</dbReference>
<dbReference type="GO" id="GO:0006935">
    <property type="term" value="P:chemotaxis"/>
    <property type="evidence" value="ECO:0007669"/>
    <property type="project" value="UniProtKB-KW"/>
</dbReference>
<evidence type="ECO:0000256" key="9">
    <source>
        <dbReference type="ARBA" id="ARBA00023136"/>
    </source>
</evidence>
<dbReference type="Proteomes" id="UP000283374">
    <property type="component" value="Unassembled WGS sequence"/>
</dbReference>
<organism evidence="12 13">
    <name type="scientific">Cellulomonas rhizosphaerae</name>
    <dbReference type="NCBI Taxonomy" id="2293719"/>
    <lineage>
        <taxon>Bacteria</taxon>
        <taxon>Bacillati</taxon>
        <taxon>Actinomycetota</taxon>
        <taxon>Actinomycetes</taxon>
        <taxon>Micrococcales</taxon>
        <taxon>Cellulomonadaceae</taxon>
        <taxon>Cellulomonas</taxon>
    </lineage>
</organism>
<keyword evidence="8 10" id="KW-1133">Transmembrane helix</keyword>
<dbReference type="GO" id="GO:0071978">
    <property type="term" value="P:bacterial-type flagellum-dependent swarming motility"/>
    <property type="evidence" value="ECO:0007669"/>
    <property type="project" value="TreeGrafter"/>
</dbReference>
<keyword evidence="7 10" id="KW-0283">Flagellar rotation</keyword>
<keyword evidence="12" id="KW-0966">Cell projection</keyword>
<protein>
    <recommendedName>
        <fullName evidence="10">Flagellar protein FliL</fullName>
    </recommendedName>
</protein>
<dbReference type="PANTHER" id="PTHR35091">
    <property type="entry name" value="FLAGELLAR PROTEIN FLIL"/>
    <property type="match status" value="1"/>
</dbReference>
<evidence type="ECO:0000256" key="1">
    <source>
        <dbReference type="ARBA" id="ARBA00002254"/>
    </source>
</evidence>
<gene>
    <name evidence="12" type="ORF">D1825_02515</name>
</gene>
<keyword evidence="9 10" id="KW-0472">Membrane</keyword>
<evidence type="ECO:0000313" key="12">
    <source>
        <dbReference type="EMBL" id="RHA44187.1"/>
    </source>
</evidence>
<dbReference type="PANTHER" id="PTHR35091:SF2">
    <property type="entry name" value="FLAGELLAR PROTEIN FLIL"/>
    <property type="match status" value="1"/>
</dbReference>
<feature type="region of interest" description="Disordered" evidence="11">
    <location>
        <begin position="1"/>
        <end position="33"/>
    </location>
</feature>
<evidence type="ECO:0000256" key="8">
    <source>
        <dbReference type="ARBA" id="ARBA00022989"/>
    </source>
</evidence>
<comment type="function">
    <text evidence="1 10">Controls the rotational direction of flagella during chemotaxis.</text>
</comment>
<evidence type="ECO:0000256" key="2">
    <source>
        <dbReference type="ARBA" id="ARBA00004162"/>
    </source>
</evidence>
<keyword evidence="4 10" id="KW-1003">Cell membrane</keyword>
<comment type="subcellular location">
    <subcellularLocation>
        <location evidence="2">Cell membrane</location>
        <topology evidence="2">Single-pass membrane protein</topology>
    </subcellularLocation>
</comment>
<evidence type="ECO:0000256" key="10">
    <source>
        <dbReference type="RuleBase" id="RU364125"/>
    </source>
</evidence>
<evidence type="ECO:0000256" key="11">
    <source>
        <dbReference type="SAM" id="MobiDB-lite"/>
    </source>
</evidence>